<dbReference type="Gene3D" id="3.10.129.10">
    <property type="entry name" value="Hotdog Thioesterase"/>
    <property type="match status" value="1"/>
</dbReference>
<dbReference type="GO" id="GO:0047617">
    <property type="term" value="F:fatty acyl-CoA hydrolase activity"/>
    <property type="evidence" value="ECO:0007669"/>
    <property type="project" value="InterPro"/>
</dbReference>
<feature type="domain" description="Thioesterase" evidence="3">
    <location>
        <begin position="68"/>
        <end position="144"/>
    </location>
</feature>
<dbReference type="SUPFAM" id="SSF54637">
    <property type="entry name" value="Thioesterase/thiol ester dehydrase-isomerase"/>
    <property type="match status" value="1"/>
</dbReference>
<dbReference type="InterPro" id="IPR029069">
    <property type="entry name" value="HotDog_dom_sf"/>
</dbReference>
<keyword evidence="2" id="KW-0378">Hydrolase</keyword>
<evidence type="ECO:0000259" key="3">
    <source>
        <dbReference type="Pfam" id="PF03061"/>
    </source>
</evidence>
<name>A0A0G3XE50_9SPHN</name>
<proteinExistence type="inferred from homology"/>
<reference evidence="4 5" key="1">
    <citation type="submission" date="2015-06" db="EMBL/GenBank/DDBJ databases">
        <authorList>
            <person name="Kim K.M."/>
        </authorList>
    </citation>
    <scope>NUCLEOTIDE SEQUENCE [LARGE SCALE GENOMIC DNA]</scope>
    <source>
        <strain evidence="4 5">KCTC 22370</strain>
    </source>
</reference>
<dbReference type="InterPro" id="IPR003736">
    <property type="entry name" value="PAAI_dom"/>
</dbReference>
<dbReference type="CDD" id="cd03443">
    <property type="entry name" value="PaaI_thioesterase"/>
    <property type="match status" value="1"/>
</dbReference>
<dbReference type="InterPro" id="IPR006683">
    <property type="entry name" value="Thioestr_dom"/>
</dbReference>
<evidence type="ECO:0000256" key="2">
    <source>
        <dbReference type="ARBA" id="ARBA00022801"/>
    </source>
</evidence>
<evidence type="ECO:0000313" key="5">
    <source>
        <dbReference type="Proteomes" id="UP000037643"/>
    </source>
</evidence>
<dbReference type="EMBL" id="CP011805">
    <property type="protein sequence ID" value="AKM08628.1"/>
    <property type="molecule type" value="Genomic_DNA"/>
</dbReference>
<organism evidence="4 5">
    <name type="scientific">Pelagerythrobacter marensis</name>
    <dbReference type="NCBI Taxonomy" id="543877"/>
    <lineage>
        <taxon>Bacteria</taxon>
        <taxon>Pseudomonadati</taxon>
        <taxon>Pseudomonadota</taxon>
        <taxon>Alphaproteobacteria</taxon>
        <taxon>Sphingomonadales</taxon>
        <taxon>Erythrobacteraceae</taxon>
        <taxon>Pelagerythrobacter</taxon>
    </lineage>
</organism>
<dbReference type="OrthoDB" id="9813158at2"/>
<dbReference type="PATRIC" id="fig|543877.4.peg.2611"/>
<evidence type="ECO:0000256" key="1">
    <source>
        <dbReference type="ARBA" id="ARBA00008324"/>
    </source>
</evidence>
<dbReference type="KEGG" id="amx:AM2010_2573"/>
<dbReference type="PANTHER" id="PTHR21660">
    <property type="entry name" value="THIOESTERASE SUPERFAMILY MEMBER-RELATED"/>
    <property type="match status" value="1"/>
</dbReference>
<dbReference type="PANTHER" id="PTHR21660:SF1">
    <property type="entry name" value="ACYL-COENZYME A THIOESTERASE 13"/>
    <property type="match status" value="1"/>
</dbReference>
<dbReference type="InterPro" id="IPR039298">
    <property type="entry name" value="ACOT13"/>
</dbReference>
<dbReference type="NCBIfam" id="TIGR00369">
    <property type="entry name" value="unchar_dom_1"/>
    <property type="match status" value="1"/>
</dbReference>
<dbReference type="AlphaFoldDB" id="A0A0G3XE50"/>
<comment type="similarity">
    <text evidence="1">Belongs to the thioesterase PaaI family.</text>
</comment>
<dbReference type="Proteomes" id="UP000037643">
    <property type="component" value="Chromosome"/>
</dbReference>
<keyword evidence="5" id="KW-1185">Reference proteome</keyword>
<protein>
    <recommendedName>
        <fullName evidence="3">Thioesterase domain-containing protein</fullName>
    </recommendedName>
</protein>
<dbReference type="STRING" id="543877.AM2010_2573"/>
<dbReference type="Pfam" id="PF03061">
    <property type="entry name" value="4HBT"/>
    <property type="match status" value="1"/>
</dbReference>
<dbReference type="RefSeq" id="WP_053044088.1">
    <property type="nucleotide sequence ID" value="NZ_CP011805.1"/>
</dbReference>
<sequence length="159" mass="16621">MTSGSITGILPQFDLDLSLSGLEIAQRWVEAGLVAGFVGTLGVTPLSAERGQMRFACRPGSHLANFTGTIHGGVAASLIDVAGAGAALTMIDVGETLLTVDLQLRYLAPIGENTETIIAEGRVRHHDQRRVVAESTIYVDDRVVAIGSVAVIRKVGKAG</sequence>
<evidence type="ECO:0000313" key="4">
    <source>
        <dbReference type="EMBL" id="AKM08628.1"/>
    </source>
</evidence>
<gene>
    <name evidence="4" type="ORF">AM2010_2573</name>
</gene>
<accession>A0A0G3XE50</accession>